<evidence type="ECO:0000313" key="4">
    <source>
        <dbReference type="Proteomes" id="UP000070498"/>
    </source>
</evidence>
<feature type="transmembrane region" description="Helical" evidence="1">
    <location>
        <begin position="27"/>
        <end position="52"/>
    </location>
</feature>
<keyword evidence="1" id="KW-0812">Transmembrane</keyword>
<reference evidence="3 4" key="1">
    <citation type="submission" date="2015-11" db="EMBL/GenBank/DDBJ databases">
        <title>Draft genome sequence of Agrobacterium sp. R89-1.</title>
        <authorList>
            <person name="Zahradnik J."/>
            <person name="Kyslikova E."/>
            <person name="Palyzova A."/>
            <person name="Kyslik P."/>
        </authorList>
    </citation>
    <scope>NUCLEOTIDE SEQUENCE [LARGE SCALE GENOMIC DNA]</scope>
    <source>
        <strain evidence="3 4">R89-1</strain>
    </source>
</reference>
<dbReference type="InterPro" id="IPR028087">
    <property type="entry name" value="Tad_N"/>
</dbReference>
<name>A0A135P6Y7_9HYPH</name>
<organism evidence="3 4">
    <name type="scientific">Agrobacterium bohemicum</name>
    <dbReference type="NCBI Taxonomy" id="2052828"/>
    <lineage>
        <taxon>Bacteria</taxon>
        <taxon>Pseudomonadati</taxon>
        <taxon>Pseudomonadota</taxon>
        <taxon>Alphaproteobacteria</taxon>
        <taxon>Hyphomicrobiales</taxon>
        <taxon>Rhizobiaceae</taxon>
        <taxon>Rhizobium/Agrobacterium group</taxon>
        <taxon>Agrobacterium</taxon>
    </lineage>
</organism>
<dbReference type="STRING" id="2052828.ATO67_20820"/>
<accession>A0A135P6Y7</accession>
<proteinExistence type="predicted"/>
<evidence type="ECO:0000256" key="1">
    <source>
        <dbReference type="SAM" id="Phobius"/>
    </source>
</evidence>
<keyword evidence="4" id="KW-1185">Reference proteome</keyword>
<dbReference type="Pfam" id="PF13400">
    <property type="entry name" value="Tad"/>
    <property type="match status" value="1"/>
</dbReference>
<evidence type="ECO:0000259" key="2">
    <source>
        <dbReference type="Pfam" id="PF13400"/>
    </source>
</evidence>
<comment type="caution">
    <text evidence="3">The sequence shown here is derived from an EMBL/GenBank/DDBJ whole genome shotgun (WGS) entry which is preliminary data.</text>
</comment>
<dbReference type="EMBL" id="LNUW01000008">
    <property type="protein sequence ID" value="KXG87195.1"/>
    <property type="molecule type" value="Genomic_DNA"/>
</dbReference>
<evidence type="ECO:0000313" key="3">
    <source>
        <dbReference type="EMBL" id="KXG87195.1"/>
    </source>
</evidence>
<dbReference type="AlphaFoldDB" id="A0A135P6Y7"/>
<gene>
    <name evidence="3" type="ORF">ATO67_20820</name>
</gene>
<keyword evidence="1" id="KW-1133">Transmembrane helix</keyword>
<feature type="domain" description="Putative Flp pilus-assembly TadG-like N-terminal" evidence="2">
    <location>
        <begin position="25"/>
        <end position="71"/>
    </location>
</feature>
<protein>
    <recommendedName>
        <fullName evidence="2">Putative Flp pilus-assembly TadG-like N-terminal domain-containing protein</fullName>
    </recommendedName>
</protein>
<sequence length="415" mass="44085">MKKKLCIAPHYIALRYRGMIRDRGGNFAMLAALMTPILLVIAGGAVDVMGALTEKQHLQEKLDAGVLSAATKTTPQAQRTEIENFLSDLVSEDDQAINLQDSVSVASNSDGSVTGNFHANFKPSFLPLIGMNTMPISVSSTAIAPKSKASGACIYVLGNKNQAVLINSGARIKAENCGIDVQSVSNPAFIMNSGSTIDTTRFCVKGTQYIKNGGTLTNLQVGCNASTDPYAGKLAEPKLPTACTDSGTKDGQIQSIKPGMHCDLTFNGSPTITFEPGLHIIKGRMIINSNSTVTANGVTFYFPDVDSEIRANGGLSFKASAPTSGAYKGVLMFEKTSNVAVGSDTRQYIFNGSNGEILEGIIYLPNRDVTYNSTTNQANKISLVVNTMIVNSANWNLKPYDGLDSGVKTASRLVK</sequence>
<keyword evidence="1" id="KW-0472">Membrane</keyword>
<dbReference type="Proteomes" id="UP000070498">
    <property type="component" value="Unassembled WGS sequence"/>
</dbReference>